<evidence type="ECO:0000313" key="2">
    <source>
        <dbReference type="Proteomes" id="UP000277928"/>
    </source>
</evidence>
<dbReference type="OrthoDB" id="5841580at2759"/>
<dbReference type="Proteomes" id="UP000277928">
    <property type="component" value="Unassembled WGS sequence"/>
</dbReference>
<sequence length="86" mass="10505">MAGERSPKRFDFRRREARFLERGGQLRLEALRVENELILLLRQECSLIHDYSIQMLQYIELQLTCDIMRRKLKAIKKERKRLSRML</sequence>
<accession>A0A3P6T1G6</accession>
<dbReference type="AlphaFoldDB" id="A0A3P6T1G6"/>
<name>A0A3P6T1G6_LITSI</name>
<gene>
    <name evidence="1" type="ORF">NLS_LOCUS5376</name>
</gene>
<dbReference type="EMBL" id="UYRX01000401">
    <property type="protein sequence ID" value="VDK81616.1"/>
    <property type="molecule type" value="Genomic_DNA"/>
</dbReference>
<proteinExistence type="predicted"/>
<protein>
    <submittedName>
        <fullName evidence="1">Uncharacterized protein</fullName>
    </submittedName>
</protein>
<organism evidence="1 2">
    <name type="scientific">Litomosoides sigmodontis</name>
    <name type="common">Filarial nematode worm</name>
    <dbReference type="NCBI Taxonomy" id="42156"/>
    <lineage>
        <taxon>Eukaryota</taxon>
        <taxon>Metazoa</taxon>
        <taxon>Ecdysozoa</taxon>
        <taxon>Nematoda</taxon>
        <taxon>Chromadorea</taxon>
        <taxon>Rhabditida</taxon>
        <taxon>Spirurina</taxon>
        <taxon>Spiruromorpha</taxon>
        <taxon>Filarioidea</taxon>
        <taxon>Onchocercidae</taxon>
        <taxon>Litomosoides</taxon>
    </lineage>
</organism>
<reference evidence="1 2" key="1">
    <citation type="submission" date="2018-08" db="EMBL/GenBank/DDBJ databases">
        <authorList>
            <person name="Laetsch R D."/>
            <person name="Stevens L."/>
            <person name="Kumar S."/>
            <person name="Blaxter L. M."/>
        </authorList>
    </citation>
    <scope>NUCLEOTIDE SEQUENCE [LARGE SCALE GENOMIC DNA]</scope>
</reference>
<evidence type="ECO:0000313" key="1">
    <source>
        <dbReference type="EMBL" id="VDK81616.1"/>
    </source>
</evidence>
<keyword evidence="2" id="KW-1185">Reference proteome</keyword>
<dbReference type="OMA" id="LTCDIMR"/>